<keyword evidence="12" id="KW-0378">Hydrolase</keyword>
<comment type="subunit">
    <text evidence="3">Monomer.</text>
</comment>
<keyword evidence="6" id="KW-0479">Metal-binding</keyword>
<protein>
    <recommendedName>
        <fullName evidence="5">2-amino-3-carboxymuconate-6-semialdehyde decarboxylase</fullName>
        <ecNumber evidence="4">4.1.1.45</ecNumber>
    </recommendedName>
    <alternativeName>
        <fullName evidence="10">Picolinate carboxylase</fullName>
    </alternativeName>
</protein>
<evidence type="ECO:0000256" key="3">
    <source>
        <dbReference type="ARBA" id="ARBA00011245"/>
    </source>
</evidence>
<dbReference type="Pfam" id="PF04909">
    <property type="entry name" value="Amidohydro_2"/>
    <property type="match status" value="1"/>
</dbReference>
<dbReference type="GO" id="GO:0016787">
    <property type="term" value="F:hydrolase activity"/>
    <property type="evidence" value="ECO:0007669"/>
    <property type="project" value="UniProtKB-KW"/>
</dbReference>
<gene>
    <name evidence="12" type="ORF">GQ466_26355</name>
</gene>
<evidence type="ECO:0000313" key="12">
    <source>
        <dbReference type="EMBL" id="MXQ67545.1"/>
    </source>
</evidence>
<sequence>MNAITPAPPRIDVHAHFIVDPPPFAERFGDDRWPSLTKDESGARLVRDSRPVRTLPAAALSLEARLPELDDTGIGHQVLSPAPPMICEVGDVEADAEWARRINLSMVETISDHPGRFSAFGIVPLSHPGEAVKVLAEMKDIGMVGVEIGTTAGTRELDHPDLTEFFQAAAELDLLVFVHPIVLGSTTPWTSRIDTLETTFGLGLTTDTAIAAARLAFGGMLARAPGVKICLAHGGGCFAWALTRIAHLWDANNSISAAELARSFYVDSVVFDPRNLRYLVDRLGADRILFGTDHPMPGSDSLKGDTLAELTPQARRQIESTNALNLLGRRPA</sequence>
<evidence type="ECO:0000313" key="13">
    <source>
        <dbReference type="Proteomes" id="UP000431901"/>
    </source>
</evidence>
<dbReference type="Proteomes" id="UP000431901">
    <property type="component" value="Unassembled WGS sequence"/>
</dbReference>
<comment type="caution">
    <text evidence="12">The sequence shown here is derived from an EMBL/GenBank/DDBJ whole genome shotgun (WGS) entry which is preliminary data.</text>
</comment>
<dbReference type="InterPro" id="IPR032465">
    <property type="entry name" value="ACMSD"/>
</dbReference>
<proteinExistence type="inferred from homology"/>
<keyword evidence="8" id="KW-0862">Zinc</keyword>
<organism evidence="12 13">
    <name type="scientific">Actinomadura rayongensis</name>
    <dbReference type="NCBI Taxonomy" id="1429076"/>
    <lineage>
        <taxon>Bacteria</taxon>
        <taxon>Bacillati</taxon>
        <taxon>Actinomycetota</taxon>
        <taxon>Actinomycetes</taxon>
        <taxon>Streptosporangiales</taxon>
        <taxon>Thermomonosporaceae</taxon>
        <taxon>Actinomadura</taxon>
    </lineage>
</organism>
<dbReference type="AlphaFoldDB" id="A0A6I4WGT7"/>
<dbReference type="GO" id="GO:0005829">
    <property type="term" value="C:cytosol"/>
    <property type="evidence" value="ECO:0007669"/>
    <property type="project" value="TreeGrafter"/>
</dbReference>
<comment type="pathway">
    <text evidence="1">Secondary metabolite metabolism; quinolate metabolism.</text>
</comment>
<name>A0A6I4WGT7_9ACTN</name>
<evidence type="ECO:0000259" key="11">
    <source>
        <dbReference type="Pfam" id="PF04909"/>
    </source>
</evidence>
<evidence type="ECO:0000256" key="10">
    <source>
        <dbReference type="ARBA" id="ARBA00031120"/>
    </source>
</evidence>
<keyword evidence="13" id="KW-1185">Reference proteome</keyword>
<keyword evidence="9" id="KW-0456">Lyase</keyword>
<evidence type="ECO:0000256" key="9">
    <source>
        <dbReference type="ARBA" id="ARBA00023239"/>
    </source>
</evidence>
<reference evidence="12 13" key="1">
    <citation type="submission" date="2019-12" db="EMBL/GenBank/DDBJ databases">
        <title>Nocardia macrotermitis sp. nov. and Nocardia aurantia sp. nov., isolated from the gut of the fungus growing-termite Macrotermes natalensis.</title>
        <authorList>
            <person name="Christine B."/>
            <person name="Rene B."/>
        </authorList>
    </citation>
    <scope>NUCLEOTIDE SEQUENCE [LARGE SCALE GENOMIC DNA]</scope>
    <source>
        <strain evidence="12 13">DSM 102126</strain>
    </source>
</reference>
<dbReference type="Gene3D" id="3.20.20.140">
    <property type="entry name" value="Metal-dependent hydrolases"/>
    <property type="match status" value="1"/>
</dbReference>
<dbReference type="RefSeq" id="WP_161105715.1">
    <property type="nucleotide sequence ID" value="NZ_JBHLYI010000008.1"/>
</dbReference>
<evidence type="ECO:0000256" key="1">
    <source>
        <dbReference type="ARBA" id="ARBA00005079"/>
    </source>
</evidence>
<dbReference type="OrthoDB" id="8673173at2"/>
<dbReference type="InterPro" id="IPR032466">
    <property type="entry name" value="Metal_Hydrolase"/>
</dbReference>
<evidence type="ECO:0000256" key="6">
    <source>
        <dbReference type="ARBA" id="ARBA00022723"/>
    </source>
</evidence>
<dbReference type="SUPFAM" id="SSF51556">
    <property type="entry name" value="Metallo-dependent hydrolases"/>
    <property type="match status" value="1"/>
</dbReference>
<accession>A0A6I4WGT7</accession>
<dbReference type="PANTHER" id="PTHR21240:SF27">
    <property type="entry name" value="2-AMINO-3-CARBOXYMUCONATE-6-SEMIALDEHYDE DECARBOXYLASE"/>
    <property type="match status" value="1"/>
</dbReference>
<evidence type="ECO:0000256" key="7">
    <source>
        <dbReference type="ARBA" id="ARBA00022793"/>
    </source>
</evidence>
<dbReference type="GO" id="GO:0019748">
    <property type="term" value="P:secondary metabolic process"/>
    <property type="evidence" value="ECO:0007669"/>
    <property type="project" value="TreeGrafter"/>
</dbReference>
<evidence type="ECO:0000256" key="4">
    <source>
        <dbReference type="ARBA" id="ARBA00012365"/>
    </source>
</evidence>
<evidence type="ECO:0000256" key="2">
    <source>
        <dbReference type="ARBA" id="ARBA00005871"/>
    </source>
</evidence>
<comment type="similarity">
    <text evidence="2">Belongs to the metallo-dependent hydrolases superfamily. ACMSD family.</text>
</comment>
<feature type="domain" description="Amidohydrolase-related" evidence="11">
    <location>
        <begin position="11"/>
        <end position="328"/>
    </location>
</feature>
<evidence type="ECO:0000256" key="5">
    <source>
        <dbReference type="ARBA" id="ARBA00021214"/>
    </source>
</evidence>
<dbReference type="GO" id="GO:0001760">
    <property type="term" value="F:aminocarboxymuconate-semialdehyde decarboxylase activity"/>
    <property type="evidence" value="ECO:0007669"/>
    <property type="project" value="UniProtKB-EC"/>
</dbReference>
<dbReference type="GO" id="GO:0046872">
    <property type="term" value="F:metal ion binding"/>
    <property type="evidence" value="ECO:0007669"/>
    <property type="project" value="UniProtKB-KW"/>
</dbReference>
<dbReference type="PANTHER" id="PTHR21240">
    <property type="entry name" value="2-AMINO-3-CARBOXYLMUCONATE-6-SEMIALDEHYDE DECARBOXYLASE"/>
    <property type="match status" value="1"/>
</dbReference>
<dbReference type="InterPro" id="IPR006680">
    <property type="entry name" value="Amidohydro-rel"/>
</dbReference>
<dbReference type="EC" id="4.1.1.45" evidence="4"/>
<evidence type="ECO:0000256" key="8">
    <source>
        <dbReference type="ARBA" id="ARBA00022833"/>
    </source>
</evidence>
<keyword evidence="7" id="KW-0210">Decarboxylase</keyword>
<dbReference type="EMBL" id="WUTW01000007">
    <property type="protein sequence ID" value="MXQ67545.1"/>
    <property type="molecule type" value="Genomic_DNA"/>
</dbReference>